<accession>U3GYZ1</accession>
<dbReference type="Gene3D" id="3.50.50.60">
    <property type="entry name" value="FAD/NAD(P)-binding domain"/>
    <property type="match status" value="2"/>
</dbReference>
<dbReference type="HOGENOM" id="CLU_326715_0_0_11"/>
<dbReference type="SFLD" id="SFLDS00005">
    <property type="entry name" value="Isoprenoid_Synthase_Type_I"/>
    <property type="match status" value="1"/>
</dbReference>
<dbReference type="InterPro" id="IPR044843">
    <property type="entry name" value="Trans_IPPS_bact-type"/>
</dbReference>
<dbReference type="SFLD" id="SFLDG01018">
    <property type="entry name" value="Squalene/Phytoene_Synthase_Lik"/>
    <property type="match status" value="1"/>
</dbReference>
<comment type="similarity">
    <text evidence="4">Belongs to the carotenoid/retinoid oxidoreductase family.</text>
</comment>
<dbReference type="KEGG" id="caz:CARG_07230"/>
<dbReference type="GO" id="GO:0004311">
    <property type="term" value="F:geranylgeranyl diphosphate synthase activity"/>
    <property type="evidence" value="ECO:0007669"/>
    <property type="project" value="InterPro"/>
</dbReference>
<organism evidence="6 7">
    <name type="scientific">Corynebacterium argentoratense DSM 44202</name>
    <dbReference type="NCBI Taxonomy" id="1348662"/>
    <lineage>
        <taxon>Bacteria</taxon>
        <taxon>Bacillati</taxon>
        <taxon>Actinomycetota</taxon>
        <taxon>Actinomycetes</taxon>
        <taxon>Mycobacteriales</taxon>
        <taxon>Corynebacteriaceae</taxon>
        <taxon>Corynebacterium</taxon>
    </lineage>
</organism>
<dbReference type="InterPro" id="IPR002060">
    <property type="entry name" value="Squ/phyt_synthse"/>
</dbReference>
<evidence type="ECO:0000313" key="6">
    <source>
        <dbReference type="EMBL" id="AGU15566.1"/>
    </source>
</evidence>
<dbReference type="PANTHER" id="PTHR43734">
    <property type="entry name" value="PHYTOENE DESATURASE"/>
    <property type="match status" value="1"/>
</dbReference>
<dbReference type="OrthoDB" id="9807580at2"/>
<proteinExistence type="inferred from homology"/>
<evidence type="ECO:0000256" key="4">
    <source>
        <dbReference type="RuleBase" id="RU362075"/>
    </source>
</evidence>
<evidence type="ECO:0000259" key="5">
    <source>
        <dbReference type="Pfam" id="PF01593"/>
    </source>
</evidence>
<dbReference type="PANTHER" id="PTHR43734:SF1">
    <property type="entry name" value="PHYTOENE DESATURASE"/>
    <property type="match status" value="1"/>
</dbReference>
<gene>
    <name evidence="6" type="ORF">CARG_07230</name>
</gene>
<dbReference type="EMBL" id="CP006365">
    <property type="protein sequence ID" value="AGU15566.1"/>
    <property type="molecule type" value="Genomic_DNA"/>
</dbReference>
<dbReference type="eggNOG" id="COG1233">
    <property type="taxonomic scope" value="Bacteria"/>
</dbReference>
<dbReference type="GO" id="GO:0016491">
    <property type="term" value="F:oxidoreductase activity"/>
    <property type="evidence" value="ECO:0007669"/>
    <property type="project" value="UniProtKB-KW"/>
</dbReference>
<dbReference type="InterPro" id="IPR036188">
    <property type="entry name" value="FAD/NAD-bd_sf"/>
</dbReference>
<evidence type="ECO:0000256" key="3">
    <source>
        <dbReference type="ARBA" id="ARBA00023002"/>
    </source>
</evidence>
<dbReference type="Pfam" id="PF00494">
    <property type="entry name" value="SQS_PSY"/>
    <property type="match status" value="1"/>
</dbReference>
<sequence length="830" mass="89355">MSCMCAFPLKDYYSMSAGAASKVIGAYSTSFSLASRLLPRRIRSDIANLYAVVRIADEIVDGTAEAAGLDAAAIRAELDGFEAEIYRAIDSGFSTNPAVQAFAMTARRAGIKRDHIEAFFHSMRADIDTPGGDKTSGDTATSERQLHVYSPEQLRSYIYGSAEVIGLMCLDIFLSDNPLRPAHYAQAQRGARALGAAFQKVNFLRDYAHDRNTLGRVYFAQSEGGMTDAIRDEIIVDIAHDLDVARSTVDFLPRGPRAAVTAALLLFQELNQRLATADVETERVRVPDALKVRLLAQAVATTAFKRDPAGAAESAAGWKDDVAGDPAADSAQPAQKAVVIGGGIAGLASAAFLAREGFETTVYEKNDTIGGRAGLLEDQGFTWDTGPSWYLMPEAFEHFFEQFGTSAQELLDLRQLSPAYRVFSSGFEPVDVHSGVEQVTELFESIEPGAGAKIREYLKVATQTYHFAIDRFLYTTFSSFSDFVNKATMAHVVLLAKLLSTPLSTWVGRDFSDIRLRHILEYPAVFLSCEPTRTPAMYHLLSHTDLVEGVRYPMGGFSKIIDAVADVATAQGARIVTGRAVEGIEVVDGRARGVRLAASTPGGEPKRVDADVVVGAADVNHLAGLLGRKDKEVDPGIGVVLGFVGVRGALPELSHHQLFLEREWERDFEAIFPKDGATVQPGVSQSIYVCKPSETDPSVAPEGCENLFILIPTLADEGLLGDDAAVARQAAEALVDKTIEAIGQRAGVPDLGQRVIVRHAMGPKDFASRFNAYKGNALGYAHTLGQSAFLRGTQQDPEVSGLLYAGATTTPGVGLPMCLISAENLLECLD</sequence>
<dbReference type="InterPro" id="IPR008949">
    <property type="entry name" value="Isoprenoid_synthase_dom_sf"/>
</dbReference>
<dbReference type="Gene3D" id="1.10.600.10">
    <property type="entry name" value="Farnesyl Diphosphate Synthase"/>
    <property type="match status" value="1"/>
</dbReference>
<evidence type="ECO:0000256" key="1">
    <source>
        <dbReference type="ARBA" id="ARBA00004829"/>
    </source>
</evidence>
<dbReference type="InterPro" id="IPR002937">
    <property type="entry name" value="Amino_oxidase"/>
</dbReference>
<dbReference type="PRINTS" id="PR00419">
    <property type="entry name" value="ADXRDTASE"/>
</dbReference>
<keyword evidence="7" id="KW-1185">Reference proteome</keyword>
<protein>
    <recommendedName>
        <fullName evidence="5">Amine oxidase domain-containing protein</fullName>
    </recommendedName>
</protein>
<dbReference type="eggNOG" id="COG1562">
    <property type="taxonomic scope" value="Bacteria"/>
</dbReference>
<dbReference type="SFLD" id="SFLDG01212">
    <property type="entry name" value="Phytoene_synthase_like"/>
    <property type="match status" value="1"/>
</dbReference>
<dbReference type="AlphaFoldDB" id="U3GYZ1"/>
<comment type="pathway">
    <text evidence="1 4">Carotenoid biosynthesis.</text>
</comment>
<dbReference type="SUPFAM" id="SSF48576">
    <property type="entry name" value="Terpenoid synthases"/>
    <property type="match status" value="1"/>
</dbReference>
<reference evidence="6 7" key="1">
    <citation type="journal article" date="2013" name="Genome Announc.">
        <title>Whole-Genome Sequence of the Clinical Strain Corynebacterium argentoratense DSM 44202, Isolated from a Human Throat Specimen.</title>
        <authorList>
            <person name="Bomholt C."/>
            <person name="Glaub A."/>
            <person name="Gravermann K."/>
            <person name="Albersmeier A."/>
            <person name="Brinkrolf K."/>
            <person name="Ruckert C."/>
            <person name="Tauch A."/>
        </authorList>
    </citation>
    <scope>NUCLEOTIDE SEQUENCE [LARGE SCALE GENOMIC DNA]</scope>
    <source>
        <strain evidence="6">DSM 44202</strain>
    </source>
</reference>
<dbReference type="GO" id="GO:0051996">
    <property type="term" value="F:squalene synthase [NAD(P)H] activity"/>
    <property type="evidence" value="ECO:0007669"/>
    <property type="project" value="InterPro"/>
</dbReference>
<dbReference type="Pfam" id="PF01593">
    <property type="entry name" value="Amino_oxidase"/>
    <property type="match status" value="1"/>
</dbReference>
<dbReference type="STRING" id="1348662.CARG_07230"/>
<dbReference type="InterPro" id="IPR033904">
    <property type="entry name" value="Trans_IPPS_HH"/>
</dbReference>
<dbReference type="InterPro" id="IPR014105">
    <property type="entry name" value="Carotenoid/retinoid_OxRdtase"/>
</dbReference>
<dbReference type="CDD" id="cd00683">
    <property type="entry name" value="Trans_IPPS_HH"/>
    <property type="match status" value="1"/>
</dbReference>
<dbReference type="SUPFAM" id="SSF51905">
    <property type="entry name" value="FAD/NAD(P)-binding domain"/>
    <property type="match status" value="1"/>
</dbReference>
<evidence type="ECO:0000256" key="2">
    <source>
        <dbReference type="ARBA" id="ARBA00022746"/>
    </source>
</evidence>
<dbReference type="NCBIfam" id="TIGR02734">
    <property type="entry name" value="crtI_fam"/>
    <property type="match status" value="1"/>
</dbReference>
<name>U3GYZ1_9CORY</name>
<evidence type="ECO:0000313" key="7">
    <source>
        <dbReference type="Proteomes" id="UP000016943"/>
    </source>
</evidence>
<keyword evidence="3 4" id="KW-0560">Oxidoreductase</keyword>
<keyword evidence="2 4" id="KW-0125">Carotenoid biosynthesis</keyword>
<feature type="domain" description="Amine oxidase" evidence="5">
    <location>
        <begin position="344"/>
        <end position="823"/>
    </location>
</feature>
<dbReference type="GO" id="GO:0016117">
    <property type="term" value="P:carotenoid biosynthetic process"/>
    <property type="evidence" value="ECO:0007669"/>
    <property type="project" value="UniProtKB-KW"/>
</dbReference>
<dbReference type="PATRIC" id="fig|1348662.3.peg.1421"/>
<dbReference type="Proteomes" id="UP000016943">
    <property type="component" value="Chromosome"/>
</dbReference>